<gene>
    <name evidence="5" type="ORF">MPL1_08863</name>
</gene>
<dbReference type="PATRIC" id="fig|1286106.3.peg.1779"/>
<feature type="transmembrane region" description="Helical" evidence="3">
    <location>
        <begin position="34"/>
        <end position="54"/>
    </location>
</feature>
<feature type="transmembrane region" description="Helical" evidence="3">
    <location>
        <begin position="167"/>
        <end position="186"/>
    </location>
</feature>
<dbReference type="RefSeq" id="WP_009726747.1">
    <property type="nucleotide sequence ID" value="NZ_APHR01000045.1"/>
</dbReference>
<dbReference type="PANTHER" id="PTHR45138">
    <property type="entry name" value="REGULATORY COMPONENTS OF SENSORY TRANSDUCTION SYSTEM"/>
    <property type="match status" value="1"/>
</dbReference>
<feature type="transmembrane region" description="Helical" evidence="3">
    <location>
        <begin position="60"/>
        <end position="81"/>
    </location>
</feature>
<dbReference type="Gene3D" id="3.30.70.270">
    <property type="match status" value="1"/>
</dbReference>
<keyword evidence="3" id="KW-1133">Transmembrane helix</keyword>
<dbReference type="GO" id="GO:0043709">
    <property type="term" value="P:cell adhesion involved in single-species biofilm formation"/>
    <property type="evidence" value="ECO:0007669"/>
    <property type="project" value="TreeGrafter"/>
</dbReference>
<proteinExistence type="predicted"/>
<comment type="caution">
    <text evidence="5">The sequence shown here is derived from an EMBL/GenBank/DDBJ whole genome shotgun (WGS) entry which is preliminary data.</text>
</comment>
<evidence type="ECO:0000259" key="4">
    <source>
        <dbReference type="PROSITE" id="PS50887"/>
    </source>
</evidence>
<dbReference type="GO" id="GO:0005886">
    <property type="term" value="C:plasma membrane"/>
    <property type="evidence" value="ECO:0007669"/>
    <property type="project" value="TreeGrafter"/>
</dbReference>
<dbReference type="PROSITE" id="PS50887">
    <property type="entry name" value="GGDEF"/>
    <property type="match status" value="1"/>
</dbReference>
<evidence type="ECO:0000313" key="5">
    <source>
        <dbReference type="EMBL" id="EMR12717.1"/>
    </source>
</evidence>
<dbReference type="OrthoDB" id="9812260at2"/>
<dbReference type="PANTHER" id="PTHR45138:SF24">
    <property type="entry name" value="DIGUANYLATE CYCLASE DGCC-RELATED"/>
    <property type="match status" value="1"/>
</dbReference>
<keyword evidence="3" id="KW-0812">Transmembrane</keyword>
<dbReference type="InterPro" id="IPR043128">
    <property type="entry name" value="Rev_trsase/Diguanyl_cyclase"/>
</dbReference>
<feature type="transmembrane region" description="Helical" evidence="3">
    <location>
        <begin position="144"/>
        <end position="161"/>
    </location>
</feature>
<comment type="cofactor">
    <cofactor evidence="1">
        <name>Mg(2+)</name>
        <dbReference type="ChEBI" id="CHEBI:18420"/>
    </cofactor>
</comment>
<dbReference type="NCBIfam" id="TIGR00254">
    <property type="entry name" value="GGDEF"/>
    <property type="match status" value="1"/>
</dbReference>
<evidence type="ECO:0000256" key="1">
    <source>
        <dbReference type="ARBA" id="ARBA00001946"/>
    </source>
</evidence>
<dbReference type="AlphaFoldDB" id="M7NZR5"/>
<feature type="transmembrane region" description="Helical" evidence="3">
    <location>
        <begin position="93"/>
        <end position="110"/>
    </location>
</feature>
<name>M7NZR5_9GAMM</name>
<dbReference type="SMART" id="SM00267">
    <property type="entry name" value="GGDEF"/>
    <property type="match status" value="1"/>
</dbReference>
<dbReference type="InterPro" id="IPR000160">
    <property type="entry name" value="GGDEF_dom"/>
</dbReference>
<protein>
    <recommendedName>
        <fullName evidence="2">diguanylate cyclase</fullName>
        <ecNumber evidence="2">2.7.7.65</ecNumber>
    </recommendedName>
</protein>
<dbReference type="GO" id="GO:0052621">
    <property type="term" value="F:diguanylate cyclase activity"/>
    <property type="evidence" value="ECO:0007669"/>
    <property type="project" value="UniProtKB-EC"/>
</dbReference>
<evidence type="ECO:0000256" key="2">
    <source>
        <dbReference type="ARBA" id="ARBA00012528"/>
    </source>
</evidence>
<dbReference type="eggNOG" id="COG3706">
    <property type="taxonomic scope" value="Bacteria"/>
</dbReference>
<dbReference type="EC" id="2.7.7.65" evidence="2"/>
<dbReference type="Proteomes" id="UP000012019">
    <property type="component" value="Unassembled WGS sequence"/>
</dbReference>
<evidence type="ECO:0000256" key="3">
    <source>
        <dbReference type="SAM" id="Phobius"/>
    </source>
</evidence>
<dbReference type="InterPro" id="IPR029787">
    <property type="entry name" value="Nucleotide_cyclase"/>
</dbReference>
<dbReference type="STRING" id="1286106.MPL1_08863"/>
<dbReference type="InterPro" id="IPR050469">
    <property type="entry name" value="Diguanylate_Cyclase"/>
</dbReference>
<evidence type="ECO:0000313" key="6">
    <source>
        <dbReference type="Proteomes" id="UP000012019"/>
    </source>
</evidence>
<reference evidence="5 6" key="1">
    <citation type="journal article" date="2013" name="Genome Announc.">
        <title>Draft Genome Sequence of Methylophaga lonarensis MPLT, a Haloalkaliphilic (Non-Methane-Utilizing) Methylotroph.</title>
        <authorList>
            <person name="Shetty S.A."/>
            <person name="Marathe N.P."/>
            <person name="Munot H."/>
            <person name="Antony C.P."/>
            <person name="Dhotre D.P."/>
            <person name="Murrell J.C."/>
            <person name="Shouche Y.S."/>
        </authorList>
    </citation>
    <scope>NUCLEOTIDE SEQUENCE [LARGE SCALE GENOMIC DNA]</scope>
    <source>
        <strain evidence="5 6">MPL</strain>
    </source>
</reference>
<organism evidence="5 6">
    <name type="scientific">Methylophaga lonarensis MPL</name>
    <dbReference type="NCBI Taxonomy" id="1286106"/>
    <lineage>
        <taxon>Bacteria</taxon>
        <taxon>Pseudomonadati</taxon>
        <taxon>Pseudomonadota</taxon>
        <taxon>Gammaproteobacteria</taxon>
        <taxon>Thiotrichales</taxon>
        <taxon>Piscirickettsiaceae</taxon>
        <taxon>Methylophaga</taxon>
    </lineage>
</organism>
<dbReference type="SUPFAM" id="SSF55073">
    <property type="entry name" value="Nucleotide cyclase"/>
    <property type="match status" value="1"/>
</dbReference>
<dbReference type="Pfam" id="PF00990">
    <property type="entry name" value="GGDEF"/>
    <property type="match status" value="1"/>
</dbReference>
<feature type="transmembrane region" description="Helical" evidence="3">
    <location>
        <begin position="116"/>
        <end position="137"/>
    </location>
</feature>
<accession>M7NZR5</accession>
<keyword evidence="6" id="KW-1185">Reference proteome</keyword>
<keyword evidence="3" id="KW-0472">Membrane</keyword>
<sequence>MLESHEPTGQSDAESQPVDYRSWYFNRRIPQIRYVLALTILLYCLFAAIDLFYADGDIRTQAVLLHGVVLPVVLLVMLGMTLNKKVHRAFRPLLMFFPVLAVSVNLYLYLDPELFILYKTELYFIIIWTFALSGLLLKDALFSGLISILLILAASLLQDLAPISQTLHYLAISTAFTFGLITAYLTERLGEQIYIQHSTLKRAATTDNLTSLWNRYKIESLLDTELARAERYQTALSVIMIDIDHFKRVNDEYGHLTGDQLLRDFAALLLESFRSVDHIGRFGGEEFLIVMPSTDLNSAYLAANNCMKSINAASLIPRVAVTASFGVTAYHHGETKYRLLQRVDETLYTSKRNGRNQITIGE</sequence>
<dbReference type="CDD" id="cd01949">
    <property type="entry name" value="GGDEF"/>
    <property type="match status" value="1"/>
</dbReference>
<feature type="domain" description="GGDEF" evidence="4">
    <location>
        <begin position="234"/>
        <end position="362"/>
    </location>
</feature>
<dbReference type="EMBL" id="APHR01000045">
    <property type="protein sequence ID" value="EMR12717.1"/>
    <property type="molecule type" value="Genomic_DNA"/>
</dbReference>
<dbReference type="GO" id="GO:1902201">
    <property type="term" value="P:negative regulation of bacterial-type flagellum-dependent cell motility"/>
    <property type="evidence" value="ECO:0007669"/>
    <property type="project" value="TreeGrafter"/>
</dbReference>
<dbReference type="FunFam" id="3.30.70.270:FF:000001">
    <property type="entry name" value="Diguanylate cyclase domain protein"/>
    <property type="match status" value="1"/>
</dbReference>